<organism evidence="7 8">
    <name type="scientific">Penicillium cinerascens</name>
    <dbReference type="NCBI Taxonomy" id="70096"/>
    <lineage>
        <taxon>Eukaryota</taxon>
        <taxon>Fungi</taxon>
        <taxon>Dikarya</taxon>
        <taxon>Ascomycota</taxon>
        <taxon>Pezizomycotina</taxon>
        <taxon>Eurotiomycetes</taxon>
        <taxon>Eurotiomycetidae</taxon>
        <taxon>Eurotiales</taxon>
        <taxon>Aspergillaceae</taxon>
        <taxon>Penicillium</taxon>
    </lineage>
</organism>
<dbReference type="InterPro" id="IPR007219">
    <property type="entry name" value="XnlR_reg_dom"/>
</dbReference>
<proteinExistence type="predicted"/>
<dbReference type="InterPro" id="IPR036864">
    <property type="entry name" value="Zn2-C6_fun-type_DNA-bd_sf"/>
</dbReference>
<reference evidence="7" key="2">
    <citation type="journal article" date="2023" name="IMA Fungus">
        <title>Comparative genomic study of the Penicillium genus elucidates a diverse pangenome and 15 lateral gene transfer events.</title>
        <authorList>
            <person name="Petersen C."/>
            <person name="Sorensen T."/>
            <person name="Nielsen M.R."/>
            <person name="Sondergaard T.E."/>
            <person name="Sorensen J.L."/>
            <person name="Fitzpatrick D.A."/>
            <person name="Frisvad J.C."/>
            <person name="Nielsen K.L."/>
        </authorList>
    </citation>
    <scope>NUCLEOTIDE SEQUENCE</scope>
    <source>
        <strain evidence="7">IBT 15544</strain>
    </source>
</reference>
<evidence type="ECO:0000313" key="8">
    <source>
        <dbReference type="Proteomes" id="UP001150904"/>
    </source>
</evidence>
<dbReference type="PANTHER" id="PTHR31668">
    <property type="entry name" value="GLUCOSE TRANSPORT TRANSCRIPTION REGULATOR RGT1-RELATED-RELATED"/>
    <property type="match status" value="1"/>
</dbReference>
<dbReference type="Pfam" id="PF04082">
    <property type="entry name" value="Fungal_trans"/>
    <property type="match status" value="1"/>
</dbReference>
<keyword evidence="4" id="KW-0804">Transcription</keyword>
<protein>
    <recommendedName>
        <fullName evidence="6">Zn(2)-C6 fungal-type domain-containing protein</fullName>
    </recommendedName>
</protein>
<feature type="domain" description="Zn(2)-C6 fungal-type" evidence="6">
    <location>
        <begin position="17"/>
        <end position="48"/>
    </location>
</feature>
<dbReference type="RefSeq" id="XP_058314025.1">
    <property type="nucleotide sequence ID" value="XM_058448614.1"/>
</dbReference>
<gene>
    <name evidence="7" type="ORF">N7498_001551</name>
</gene>
<dbReference type="GO" id="GO:0006351">
    <property type="term" value="P:DNA-templated transcription"/>
    <property type="evidence" value="ECO:0007669"/>
    <property type="project" value="InterPro"/>
</dbReference>
<keyword evidence="5" id="KW-0539">Nucleus</keyword>
<dbReference type="GO" id="GO:0001080">
    <property type="term" value="P:nitrogen catabolite activation of transcription from RNA polymerase II promoter"/>
    <property type="evidence" value="ECO:0007669"/>
    <property type="project" value="TreeGrafter"/>
</dbReference>
<evidence type="ECO:0000313" key="7">
    <source>
        <dbReference type="EMBL" id="KAJ5219452.1"/>
    </source>
</evidence>
<dbReference type="PANTHER" id="PTHR31668:SF4">
    <property type="entry name" value="TRANSCRIPTIONAL ACTIVATOR PROTEIN DAL81"/>
    <property type="match status" value="1"/>
</dbReference>
<evidence type="ECO:0000256" key="2">
    <source>
        <dbReference type="ARBA" id="ARBA00023015"/>
    </source>
</evidence>
<evidence type="ECO:0000256" key="4">
    <source>
        <dbReference type="ARBA" id="ARBA00023163"/>
    </source>
</evidence>
<name>A0A9W9TE30_9EURO</name>
<dbReference type="SUPFAM" id="SSF57701">
    <property type="entry name" value="Zn2/Cys6 DNA-binding domain"/>
    <property type="match status" value="1"/>
</dbReference>
<dbReference type="Pfam" id="PF00172">
    <property type="entry name" value="Zn_clus"/>
    <property type="match status" value="1"/>
</dbReference>
<dbReference type="GO" id="GO:0000981">
    <property type="term" value="F:DNA-binding transcription factor activity, RNA polymerase II-specific"/>
    <property type="evidence" value="ECO:0007669"/>
    <property type="project" value="InterPro"/>
</dbReference>
<dbReference type="InterPro" id="IPR001138">
    <property type="entry name" value="Zn2Cys6_DnaBD"/>
</dbReference>
<reference evidence="7" key="1">
    <citation type="submission" date="2022-12" db="EMBL/GenBank/DDBJ databases">
        <authorList>
            <person name="Petersen C."/>
        </authorList>
    </citation>
    <scope>NUCLEOTIDE SEQUENCE</scope>
    <source>
        <strain evidence="7">IBT 15544</strain>
    </source>
</reference>
<keyword evidence="8" id="KW-1185">Reference proteome</keyword>
<accession>A0A9W9TE30</accession>
<dbReference type="GeneID" id="83175914"/>
<dbReference type="CDD" id="cd12148">
    <property type="entry name" value="fungal_TF_MHR"/>
    <property type="match status" value="1"/>
</dbReference>
<dbReference type="PROSITE" id="PS00463">
    <property type="entry name" value="ZN2_CY6_FUNGAL_1"/>
    <property type="match status" value="1"/>
</dbReference>
<dbReference type="GO" id="GO:0005634">
    <property type="term" value="C:nucleus"/>
    <property type="evidence" value="ECO:0007669"/>
    <property type="project" value="TreeGrafter"/>
</dbReference>
<evidence type="ECO:0000256" key="1">
    <source>
        <dbReference type="ARBA" id="ARBA00022723"/>
    </source>
</evidence>
<comment type="caution">
    <text evidence="7">The sequence shown here is derived from an EMBL/GenBank/DDBJ whole genome shotgun (WGS) entry which is preliminary data.</text>
</comment>
<dbReference type="SMART" id="SM00906">
    <property type="entry name" value="Fungal_trans"/>
    <property type="match status" value="1"/>
</dbReference>
<dbReference type="CDD" id="cd00067">
    <property type="entry name" value="GAL4"/>
    <property type="match status" value="1"/>
</dbReference>
<dbReference type="InterPro" id="IPR050797">
    <property type="entry name" value="Carb_Metab_Trans_Reg"/>
</dbReference>
<evidence type="ECO:0000256" key="3">
    <source>
        <dbReference type="ARBA" id="ARBA00023125"/>
    </source>
</evidence>
<dbReference type="GO" id="GO:0003677">
    <property type="term" value="F:DNA binding"/>
    <property type="evidence" value="ECO:0007669"/>
    <property type="project" value="UniProtKB-KW"/>
</dbReference>
<dbReference type="AlphaFoldDB" id="A0A9W9TE30"/>
<dbReference type="GO" id="GO:0008270">
    <property type="term" value="F:zinc ion binding"/>
    <property type="evidence" value="ECO:0007669"/>
    <property type="project" value="InterPro"/>
</dbReference>
<dbReference type="Gene3D" id="4.10.240.10">
    <property type="entry name" value="Zn(2)-C6 fungal-type DNA-binding domain"/>
    <property type="match status" value="1"/>
</dbReference>
<keyword evidence="2" id="KW-0805">Transcription regulation</keyword>
<keyword evidence="1" id="KW-0479">Metal-binding</keyword>
<dbReference type="OrthoDB" id="1924787at2759"/>
<evidence type="ECO:0000259" key="6">
    <source>
        <dbReference type="PROSITE" id="PS50048"/>
    </source>
</evidence>
<dbReference type="Proteomes" id="UP001150904">
    <property type="component" value="Unassembled WGS sequence"/>
</dbReference>
<dbReference type="PROSITE" id="PS50048">
    <property type="entry name" value="ZN2_CY6_FUNGAL_2"/>
    <property type="match status" value="1"/>
</dbReference>
<keyword evidence="3" id="KW-0238">DNA-binding</keyword>
<evidence type="ECO:0000256" key="5">
    <source>
        <dbReference type="ARBA" id="ARBA00023242"/>
    </source>
</evidence>
<sequence length="719" mass="80616">MSSPLSARPYRSKRHRPCDQCRSRKLGCQTDTGLPCQRCRAAKLDCTFDNPPPKRARLSESLALSPATIDNLPLPIHGEGSIFSGDPSQVRSASGSVESAFPSLDLGQFRGPSPESGIFLANRPPTQFVQSIDQLDHGHAQLFGASAESDPWLLRHCRFDDSGMKYFYKVHYRNAGGVPTAQRIPVHFMITSDDLSTAMKQETRAGIGEVTKEHLDCLVPREYGRRLVALFVKYVFPALPVISRSQLGLTTASHQLPELEALGKVPVHLLAAVYASALPFAAHDDYLCVLSTYRASPVQRLWRMVYEIISEEIHSPRLAVLQAALLYIHQQPTGDARFTTADTPFMWSFVGQIVGLACSLGIHIECRMWGIPAWEKRLRRRLWWAVYAEDKWRSLLMGRPPYIHSAEWDVSELDEGDFLVGPRQGFSTSSCDTDIPFRYLVNLARIAEEIHETFYTLRASQILNANFESSSELGRELLAKLNLWYSSLPENFRLPNWNKSVHGLAPYPTSIHFAYLLLVVYVYRAMLRPMARSSSPPMIFDLEEMATSPLPVDDSILDFTDTPMLESLPEVSMPDVYCNCEITLHAAEKCATILVHFTRRLTPSDFAGFWYSCEFNNATSNTLVFAHPTLGSRIGFAIVSNFLMLLLVQAPNATHAIRGKQLVESWLQVLRCQSQSFPLVKLGLARLDALQWAGLAETFVLPPHVQEVTANANDHRPVV</sequence>
<dbReference type="EMBL" id="JAPQKR010000004">
    <property type="protein sequence ID" value="KAJ5219452.1"/>
    <property type="molecule type" value="Genomic_DNA"/>
</dbReference>
<dbReference type="SMART" id="SM00066">
    <property type="entry name" value="GAL4"/>
    <property type="match status" value="1"/>
</dbReference>